<accession>A0A1H4AQS2</accession>
<dbReference type="PROSITE" id="PS50851">
    <property type="entry name" value="CHEW"/>
    <property type="match status" value="1"/>
</dbReference>
<dbReference type="SMART" id="SM00260">
    <property type="entry name" value="CheW"/>
    <property type="match status" value="1"/>
</dbReference>
<dbReference type="AlphaFoldDB" id="A0A1H4AQS2"/>
<dbReference type="Pfam" id="PF01584">
    <property type="entry name" value="CheW"/>
    <property type="match status" value="1"/>
</dbReference>
<dbReference type="InterPro" id="IPR002545">
    <property type="entry name" value="CheW-lke_dom"/>
</dbReference>
<name>A0A1H4AQS2_9BACT</name>
<dbReference type="GO" id="GO:0006935">
    <property type="term" value="P:chemotaxis"/>
    <property type="evidence" value="ECO:0007669"/>
    <property type="project" value="InterPro"/>
</dbReference>
<sequence>MKQLLPFKVGYETYALPLIEVQEVVENQIVHPFPGAPAIIAGAIAFHGRIVPVVNLSLLLDFPVGKIGPRLIVLINKRGPVALGVDQVRTVINLEINQTNQMQNRIERNYIDDVINWDGEMISLFALDQLQNELQSLCEQRGN</sequence>
<dbReference type="InterPro" id="IPR039315">
    <property type="entry name" value="CheW"/>
</dbReference>
<dbReference type="PANTHER" id="PTHR22617:SF23">
    <property type="entry name" value="CHEMOTAXIS PROTEIN CHEW"/>
    <property type="match status" value="1"/>
</dbReference>
<evidence type="ECO:0000313" key="3">
    <source>
        <dbReference type="Proteomes" id="UP000199409"/>
    </source>
</evidence>
<dbReference type="PANTHER" id="PTHR22617">
    <property type="entry name" value="CHEMOTAXIS SENSOR HISTIDINE KINASE-RELATED"/>
    <property type="match status" value="1"/>
</dbReference>
<reference evidence="2 3" key="1">
    <citation type="submission" date="2016-10" db="EMBL/GenBank/DDBJ databases">
        <authorList>
            <person name="de Groot N.N."/>
        </authorList>
    </citation>
    <scope>NUCLEOTIDE SEQUENCE [LARGE SCALE GENOMIC DNA]</scope>
    <source>
        <strain evidence="2 3">DSM 7343</strain>
    </source>
</reference>
<protein>
    <submittedName>
        <fullName evidence="2">Chemotaxis signal transduction protein</fullName>
    </submittedName>
</protein>
<gene>
    <name evidence="2" type="ORF">SAMN05660420_01942</name>
</gene>
<dbReference type="EMBL" id="FNQN01000005">
    <property type="protein sequence ID" value="SEA38191.1"/>
    <property type="molecule type" value="Genomic_DNA"/>
</dbReference>
<dbReference type="RefSeq" id="WP_092347439.1">
    <property type="nucleotide sequence ID" value="NZ_FNQN01000005.1"/>
</dbReference>
<dbReference type="InterPro" id="IPR036061">
    <property type="entry name" value="CheW-like_dom_sf"/>
</dbReference>
<dbReference type="Proteomes" id="UP000199409">
    <property type="component" value="Unassembled WGS sequence"/>
</dbReference>
<feature type="domain" description="CheW-like" evidence="1">
    <location>
        <begin position="1"/>
        <end position="136"/>
    </location>
</feature>
<dbReference type="Gene3D" id="2.30.30.40">
    <property type="entry name" value="SH3 Domains"/>
    <property type="match status" value="1"/>
</dbReference>
<evidence type="ECO:0000259" key="1">
    <source>
        <dbReference type="PROSITE" id="PS50851"/>
    </source>
</evidence>
<keyword evidence="3" id="KW-1185">Reference proteome</keyword>
<dbReference type="GO" id="GO:0005829">
    <property type="term" value="C:cytosol"/>
    <property type="evidence" value="ECO:0007669"/>
    <property type="project" value="TreeGrafter"/>
</dbReference>
<organism evidence="2 3">
    <name type="scientific">Desulfuromusa kysingii</name>
    <dbReference type="NCBI Taxonomy" id="37625"/>
    <lineage>
        <taxon>Bacteria</taxon>
        <taxon>Pseudomonadati</taxon>
        <taxon>Thermodesulfobacteriota</taxon>
        <taxon>Desulfuromonadia</taxon>
        <taxon>Desulfuromonadales</taxon>
        <taxon>Geopsychrobacteraceae</taxon>
        <taxon>Desulfuromusa</taxon>
    </lineage>
</organism>
<dbReference type="OrthoDB" id="3291462at2"/>
<dbReference type="Gene3D" id="2.40.50.180">
    <property type="entry name" value="CheA-289, Domain 4"/>
    <property type="match status" value="1"/>
</dbReference>
<dbReference type="GO" id="GO:0007165">
    <property type="term" value="P:signal transduction"/>
    <property type="evidence" value="ECO:0007669"/>
    <property type="project" value="InterPro"/>
</dbReference>
<dbReference type="SUPFAM" id="SSF50341">
    <property type="entry name" value="CheW-like"/>
    <property type="match status" value="1"/>
</dbReference>
<proteinExistence type="predicted"/>
<evidence type="ECO:0000313" key="2">
    <source>
        <dbReference type="EMBL" id="SEA38191.1"/>
    </source>
</evidence>
<dbReference type="STRING" id="37625.SAMN05660420_01942"/>